<proteinExistence type="predicted"/>
<comment type="caution">
    <text evidence="1">The sequence shown here is derived from an EMBL/GenBank/DDBJ whole genome shotgun (WGS) entry which is preliminary data.</text>
</comment>
<protein>
    <submittedName>
        <fullName evidence="1">Uncharacterized protein</fullName>
    </submittedName>
</protein>
<organism evidence="1 2">
    <name type="scientific">Persea americana</name>
    <name type="common">Avocado</name>
    <dbReference type="NCBI Taxonomy" id="3435"/>
    <lineage>
        <taxon>Eukaryota</taxon>
        <taxon>Viridiplantae</taxon>
        <taxon>Streptophyta</taxon>
        <taxon>Embryophyta</taxon>
        <taxon>Tracheophyta</taxon>
        <taxon>Spermatophyta</taxon>
        <taxon>Magnoliopsida</taxon>
        <taxon>Magnoliidae</taxon>
        <taxon>Laurales</taxon>
        <taxon>Lauraceae</taxon>
        <taxon>Persea</taxon>
    </lineage>
</organism>
<accession>A0ACC2KM12</accession>
<dbReference type="Proteomes" id="UP001234297">
    <property type="component" value="Chromosome 10"/>
</dbReference>
<evidence type="ECO:0000313" key="1">
    <source>
        <dbReference type="EMBL" id="KAJ8622190.1"/>
    </source>
</evidence>
<gene>
    <name evidence="1" type="ORF">MRB53_030719</name>
</gene>
<reference evidence="1 2" key="1">
    <citation type="journal article" date="2022" name="Hortic Res">
        <title>A haplotype resolved chromosomal level avocado genome allows analysis of novel avocado genes.</title>
        <authorList>
            <person name="Nath O."/>
            <person name="Fletcher S.J."/>
            <person name="Hayward A."/>
            <person name="Shaw L.M."/>
            <person name="Masouleh A.K."/>
            <person name="Furtado A."/>
            <person name="Henry R.J."/>
            <person name="Mitter N."/>
        </authorList>
    </citation>
    <scope>NUCLEOTIDE SEQUENCE [LARGE SCALE GENOMIC DNA]</scope>
    <source>
        <strain evidence="2">cv. Hass</strain>
    </source>
</reference>
<evidence type="ECO:0000313" key="2">
    <source>
        <dbReference type="Proteomes" id="UP001234297"/>
    </source>
</evidence>
<dbReference type="EMBL" id="CM056818">
    <property type="protein sequence ID" value="KAJ8622190.1"/>
    <property type="molecule type" value="Genomic_DNA"/>
</dbReference>
<keyword evidence="2" id="KW-1185">Reference proteome</keyword>
<name>A0ACC2KM12_PERAE</name>
<sequence>MAQPNLKSILPQPPLYYAPPFKTLALFRILFSLQPSENLSSPIPFSSSSLDFGFLKTDCCLLLQTVDSISWNGSSLGLFILHLSPPSPRQQTQSTQNSITHSPPPLSPRLDPPIRHSSPNSVKQEKRRTNAFDLGEWLNYRP</sequence>